<evidence type="ECO:0000313" key="2">
    <source>
        <dbReference type="EMBL" id="AYV55211.1"/>
    </source>
</evidence>
<accession>A0AAD0XPX5</accession>
<gene>
    <name evidence="2" type="ORF">EFP84_06590</name>
</gene>
<organism evidence="2 3">
    <name type="scientific">Leptospira kmetyi</name>
    <dbReference type="NCBI Taxonomy" id="408139"/>
    <lineage>
        <taxon>Bacteria</taxon>
        <taxon>Pseudomonadati</taxon>
        <taxon>Spirochaetota</taxon>
        <taxon>Spirochaetia</taxon>
        <taxon>Leptospirales</taxon>
        <taxon>Leptospiraceae</taxon>
        <taxon>Leptospira</taxon>
    </lineage>
</organism>
<evidence type="ECO:0000313" key="3">
    <source>
        <dbReference type="Proteomes" id="UP000276407"/>
    </source>
</evidence>
<feature type="region of interest" description="Disordered" evidence="1">
    <location>
        <begin position="1"/>
        <end position="21"/>
    </location>
</feature>
<reference evidence="2 3" key="1">
    <citation type="submission" date="2018-11" db="EMBL/GenBank/DDBJ databases">
        <title>Complete genome sequence of Leptospira kmetyi isolate LS 001/16 from soil sample associated with a leptospirosis patient in Kelantan.</title>
        <authorList>
            <person name="Muhammad Yusoff F."/>
            <person name="Muhammad Yusoff S."/>
            <person name="Ahmad M.N."/>
            <person name="Yusof N.Y."/>
            <person name="Aziah I."/>
        </authorList>
    </citation>
    <scope>NUCLEOTIDE SEQUENCE [LARGE SCALE GENOMIC DNA]</scope>
    <source>
        <strain evidence="2 3">LS 001/16</strain>
    </source>
</reference>
<proteinExistence type="predicted"/>
<evidence type="ECO:0000256" key="1">
    <source>
        <dbReference type="SAM" id="MobiDB-lite"/>
    </source>
</evidence>
<dbReference type="EMBL" id="CP033614">
    <property type="protein sequence ID" value="AYV55211.1"/>
    <property type="molecule type" value="Genomic_DNA"/>
</dbReference>
<dbReference type="AlphaFoldDB" id="A0AAD0XPX5"/>
<dbReference type="KEGG" id="lkm:EFP84_06590"/>
<protein>
    <submittedName>
        <fullName evidence="2">Uncharacterized protein</fullName>
    </submittedName>
</protein>
<dbReference type="Proteomes" id="UP000276407">
    <property type="component" value="Chromosome 1"/>
</dbReference>
<name>A0AAD0XPX5_9LEPT</name>
<sequence>MVSSQKDQNKKRIKGVRPATGSKAIGCSPCRTMDTESRIRFKTVSDLFRKEKKKSCAMKCGDSQIVLRSHRMDSFYSFYF</sequence>